<protein>
    <submittedName>
        <fullName evidence="2">Uncharacterized protein</fullName>
    </submittedName>
</protein>
<evidence type="ECO:0000256" key="1">
    <source>
        <dbReference type="SAM" id="SignalP"/>
    </source>
</evidence>
<dbReference type="EMBL" id="KN880456">
    <property type="protein sequence ID" value="KIY71313.1"/>
    <property type="molecule type" value="Genomic_DNA"/>
</dbReference>
<name>A0A0D7BL84_9AGAR</name>
<keyword evidence="3" id="KW-1185">Reference proteome</keyword>
<organism evidence="2 3">
    <name type="scientific">Cylindrobasidium torrendii FP15055 ss-10</name>
    <dbReference type="NCBI Taxonomy" id="1314674"/>
    <lineage>
        <taxon>Eukaryota</taxon>
        <taxon>Fungi</taxon>
        <taxon>Dikarya</taxon>
        <taxon>Basidiomycota</taxon>
        <taxon>Agaricomycotina</taxon>
        <taxon>Agaricomycetes</taxon>
        <taxon>Agaricomycetidae</taxon>
        <taxon>Agaricales</taxon>
        <taxon>Marasmiineae</taxon>
        <taxon>Physalacriaceae</taxon>
        <taxon>Cylindrobasidium</taxon>
    </lineage>
</organism>
<dbReference type="OrthoDB" id="412874at2759"/>
<sequence length="95" mass="10189">MMPARRLLVFLVLAATSALATPDLSLALSGMPERLFFSFIPMTANNRHFTGPESVDGVGNLKMTATLTNRGDETVKILNDPKSVLSTSACGQLLH</sequence>
<reference evidence="2 3" key="1">
    <citation type="journal article" date="2015" name="Fungal Genet. Biol.">
        <title>Evolution of novel wood decay mechanisms in Agaricales revealed by the genome sequences of Fistulina hepatica and Cylindrobasidium torrendii.</title>
        <authorList>
            <person name="Floudas D."/>
            <person name="Held B.W."/>
            <person name="Riley R."/>
            <person name="Nagy L.G."/>
            <person name="Koehler G."/>
            <person name="Ransdell A.S."/>
            <person name="Younus H."/>
            <person name="Chow J."/>
            <person name="Chiniquy J."/>
            <person name="Lipzen A."/>
            <person name="Tritt A."/>
            <person name="Sun H."/>
            <person name="Haridas S."/>
            <person name="LaButti K."/>
            <person name="Ohm R.A."/>
            <person name="Kues U."/>
            <person name="Blanchette R.A."/>
            <person name="Grigoriev I.V."/>
            <person name="Minto R.E."/>
            <person name="Hibbett D.S."/>
        </authorList>
    </citation>
    <scope>NUCLEOTIDE SEQUENCE [LARGE SCALE GENOMIC DNA]</scope>
    <source>
        <strain evidence="2 3">FP15055 ss-10</strain>
    </source>
</reference>
<dbReference type="Gene3D" id="2.60.40.2970">
    <property type="match status" value="1"/>
</dbReference>
<evidence type="ECO:0000313" key="3">
    <source>
        <dbReference type="Proteomes" id="UP000054007"/>
    </source>
</evidence>
<feature type="signal peptide" evidence="1">
    <location>
        <begin position="1"/>
        <end position="20"/>
    </location>
</feature>
<proteinExistence type="predicted"/>
<dbReference type="Proteomes" id="UP000054007">
    <property type="component" value="Unassembled WGS sequence"/>
</dbReference>
<accession>A0A0D7BL84</accession>
<dbReference type="AlphaFoldDB" id="A0A0D7BL84"/>
<feature type="chain" id="PRO_5002317401" evidence="1">
    <location>
        <begin position="21"/>
        <end position="95"/>
    </location>
</feature>
<gene>
    <name evidence="2" type="ORF">CYLTODRAFT_418997</name>
</gene>
<keyword evidence="1" id="KW-0732">Signal</keyword>
<evidence type="ECO:0000313" key="2">
    <source>
        <dbReference type="EMBL" id="KIY71313.1"/>
    </source>
</evidence>